<dbReference type="GeneID" id="36570609"/>
<dbReference type="PANTHER" id="PTHR11010:SF117">
    <property type="entry name" value="SERINE PROTEASE 16"/>
    <property type="match status" value="1"/>
</dbReference>
<evidence type="ECO:0000256" key="1">
    <source>
        <dbReference type="ARBA" id="ARBA00011079"/>
    </source>
</evidence>
<sequence>MPIDHFPESPRYAPHTNATFKQRYFFDSSYYKPGGPVFLYIGGETSAESRFSNLKTGIIQILMQATNGLGVILENRYYGKSYPFNTSTTDELAYMTTEQTIADNAYFAQHAVFPGVEGDLTAPGTPWILYGGSLAGAQTAFSVKTYGDILYGGIASSGTIQAVLGYPQWYDPIQKFGPSDCIASINSIIDKMDFLIASKNEEAVQKLKAIFGLEALSDNRDFAMTIAFPLGGPMNYPTNTWQELNWYSGYTTDDFFNFCSNVTNIFAPENVTSVDYILAEYTNGEPWTNLGNYANYVKNTLLPLCDGVDIDSTACFGTQNATYWADPTNSGGRSYLYSTCTEQGAYQVAPEYGPSLVSRVLQVDYTQQWCNWAFPPGKYNSIPPTPDLDRYNKYGGVNLRADRLAFIDGDSDVWLDLCYHSNLAPPRHSSDLHPEYLIAGGGHHWDSYGILDLSAEPQYIQQAHLWEIRTVQKWLKSWNSTKGFR</sequence>
<organism evidence="6 7">
    <name type="scientific">Amorphotheca resinae ATCC 22711</name>
    <dbReference type="NCBI Taxonomy" id="857342"/>
    <lineage>
        <taxon>Eukaryota</taxon>
        <taxon>Fungi</taxon>
        <taxon>Dikarya</taxon>
        <taxon>Ascomycota</taxon>
        <taxon>Pezizomycotina</taxon>
        <taxon>Leotiomycetes</taxon>
        <taxon>Helotiales</taxon>
        <taxon>Amorphothecaceae</taxon>
        <taxon>Amorphotheca</taxon>
    </lineage>
</organism>
<evidence type="ECO:0000256" key="3">
    <source>
        <dbReference type="ARBA" id="ARBA00022729"/>
    </source>
</evidence>
<dbReference type="InterPro" id="IPR029058">
    <property type="entry name" value="AB_hydrolase_fold"/>
</dbReference>
<protein>
    <submittedName>
        <fullName evidence="6">Uncharacterized protein</fullName>
    </submittedName>
</protein>
<keyword evidence="3" id="KW-0732">Signal</keyword>
<keyword evidence="2" id="KW-0645">Protease</keyword>
<dbReference type="InterPro" id="IPR008758">
    <property type="entry name" value="Peptidase_S28"/>
</dbReference>
<name>A0A2T3B6R9_AMORE</name>
<dbReference type="InParanoid" id="A0A2T3B6R9"/>
<dbReference type="SUPFAM" id="SSF53474">
    <property type="entry name" value="alpha/beta-Hydrolases"/>
    <property type="match status" value="1"/>
</dbReference>
<reference evidence="6 7" key="1">
    <citation type="journal article" date="2018" name="New Phytol.">
        <title>Comparative genomics and transcriptomics depict ericoid mycorrhizal fungi as versatile saprotrophs and plant mutualists.</title>
        <authorList>
            <person name="Martino E."/>
            <person name="Morin E."/>
            <person name="Grelet G.A."/>
            <person name="Kuo A."/>
            <person name="Kohler A."/>
            <person name="Daghino S."/>
            <person name="Barry K.W."/>
            <person name="Cichocki N."/>
            <person name="Clum A."/>
            <person name="Dockter R.B."/>
            <person name="Hainaut M."/>
            <person name="Kuo R.C."/>
            <person name="LaButti K."/>
            <person name="Lindahl B.D."/>
            <person name="Lindquist E.A."/>
            <person name="Lipzen A."/>
            <person name="Khouja H.R."/>
            <person name="Magnuson J."/>
            <person name="Murat C."/>
            <person name="Ohm R.A."/>
            <person name="Singer S.W."/>
            <person name="Spatafora J.W."/>
            <person name="Wang M."/>
            <person name="Veneault-Fourrey C."/>
            <person name="Henrissat B."/>
            <person name="Grigoriev I.V."/>
            <person name="Martin F.M."/>
            <person name="Perotto S."/>
        </authorList>
    </citation>
    <scope>NUCLEOTIDE SEQUENCE [LARGE SCALE GENOMIC DNA]</scope>
    <source>
        <strain evidence="6 7">ATCC 22711</strain>
    </source>
</reference>
<dbReference type="RefSeq" id="XP_024722620.1">
    <property type="nucleotide sequence ID" value="XM_024862528.1"/>
</dbReference>
<keyword evidence="5" id="KW-0325">Glycoprotein</keyword>
<evidence type="ECO:0000256" key="4">
    <source>
        <dbReference type="ARBA" id="ARBA00022801"/>
    </source>
</evidence>
<dbReference type="OrthoDB" id="1735038at2759"/>
<evidence type="ECO:0000313" key="6">
    <source>
        <dbReference type="EMBL" id="PSS22465.1"/>
    </source>
</evidence>
<evidence type="ECO:0000256" key="2">
    <source>
        <dbReference type="ARBA" id="ARBA00022670"/>
    </source>
</evidence>
<dbReference type="GO" id="GO:0006508">
    <property type="term" value="P:proteolysis"/>
    <property type="evidence" value="ECO:0007669"/>
    <property type="project" value="UniProtKB-KW"/>
</dbReference>
<comment type="similarity">
    <text evidence="1">Belongs to the peptidase S28 family.</text>
</comment>
<dbReference type="GO" id="GO:0008239">
    <property type="term" value="F:dipeptidyl-peptidase activity"/>
    <property type="evidence" value="ECO:0007669"/>
    <property type="project" value="TreeGrafter"/>
</dbReference>
<gene>
    <name evidence="6" type="ORF">M430DRAFT_137731</name>
</gene>
<keyword evidence="7" id="KW-1185">Reference proteome</keyword>
<evidence type="ECO:0000313" key="7">
    <source>
        <dbReference type="Proteomes" id="UP000241818"/>
    </source>
</evidence>
<dbReference type="EMBL" id="KZ679009">
    <property type="protein sequence ID" value="PSS22465.1"/>
    <property type="molecule type" value="Genomic_DNA"/>
</dbReference>
<dbReference type="PANTHER" id="PTHR11010">
    <property type="entry name" value="PROTEASE S28 PRO-X CARBOXYPEPTIDASE-RELATED"/>
    <property type="match status" value="1"/>
</dbReference>
<dbReference type="GO" id="GO:0070008">
    <property type="term" value="F:serine-type exopeptidase activity"/>
    <property type="evidence" value="ECO:0007669"/>
    <property type="project" value="InterPro"/>
</dbReference>
<evidence type="ECO:0000256" key="5">
    <source>
        <dbReference type="ARBA" id="ARBA00023180"/>
    </source>
</evidence>
<accession>A0A2T3B6R9</accession>
<dbReference type="Gene3D" id="3.40.50.1820">
    <property type="entry name" value="alpha/beta hydrolase"/>
    <property type="match status" value="2"/>
</dbReference>
<proteinExistence type="inferred from homology"/>
<dbReference type="Pfam" id="PF05577">
    <property type="entry name" value="Peptidase_S28"/>
    <property type="match status" value="1"/>
</dbReference>
<dbReference type="AlphaFoldDB" id="A0A2T3B6R9"/>
<dbReference type="Proteomes" id="UP000241818">
    <property type="component" value="Unassembled WGS sequence"/>
</dbReference>
<keyword evidence="4" id="KW-0378">Hydrolase</keyword>